<protein>
    <submittedName>
        <fullName evidence="2">Uncharacterized protein</fullName>
    </submittedName>
</protein>
<keyword evidence="3" id="KW-1185">Reference proteome</keyword>
<accession>A0ABS9ENQ4</accession>
<proteinExistence type="predicted"/>
<evidence type="ECO:0000313" key="3">
    <source>
        <dbReference type="Proteomes" id="UP001200430"/>
    </source>
</evidence>
<organism evidence="2 3">
    <name type="scientific">Dethiosulfovibrio marinus</name>
    <dbReference type="NCBI Taxonomy" id="133532"/>
    <lineage>
        <taxon>Bacteria</taxon>
        <taxon>Thermotogati</taxon>
        <taxon>Synergistota</taxon>
        <taxon>Synergistia</taxon>
        <taxon>Synergistales</taxon>
        <taxon>Dethiosulfovibrionaceae</taxon>
        <taxon>Dethiosulfovibrio</taxon>
    </lineage>
</organism>
<dbReference type="EMBL" id="JAKGUD010000008">
    <property type="protein sequence ID" value="MCF4142828.1"/>
    <property type="molecule type" value="Genomic_DNA"/>
</dbReference>
<evidence type="ECO:0000256" key="1">
    <source>
        <dbReference type="SAM" id="Phobius"/>
    </source>
</evidence>
<feature type="transmembrane region" description="Helical" evidence="1">
    <location>
        <begin position="37"/>
        <end position="55"/>
    </location>
</feature>
<feature type="transmembrane region" description="Helical" evidence="1">
    <location>
        <begin position="12"/>
        <end position="30"/>
    </location>
</feature>
<evidence type="ECO:0000313" key="2">
    <source>
        <dbReference type="EMBL" id="MCF4142828.1"/>
    </source>
</evidence>
<keyword evidence="1" id="KW-0812">Transmembrane</keyword>
<gene>
    <name evidence="2" type="ORF">L2W38_08355</name>
</gene>
<keyword evidence="1" id="KW-0472">Membrane</keyword>
<name>A0ABS9ENQ4_9BACT</name>
<reference evidence="2 3" key="1">
    <citation type="submission" date="2022-01" db="EMBL/GenBank/DDBJ databases">
        <title>Dethiosulfovibrio faecalis sp. nov., a novel proteolytic, non-sulfur-reducing bacterium isolated from a marine aquaculture solid waste bioreactor.</title>
        <authorList>
            <person name="Grabowski S."/>
            <person name="Apolinario E."/>
            <person name="Schneider N."/>
            <person name="Marshall C.W."/>
            <person name="Sowers K.R."/>
        </authorList>
    </citation>
    <scope>NUCLEOTIDE SEQUENCE [LARGE SCALE GENOMIC DNA]</scope>
    <source>
        <strain evidence="2 3">DSM 12537</strain>
    </source>
</reference>
<keyword evidence="1" id="KW-1133">Transmembrane helix</keyword>
<dbReference type="RefSeq" id="WP_005659511.1">
    <property type="nucleotide sequence ID" value="NZ_JAKGUD010000008.1"/>
</dbReference>
<comment type="caution">
    <text evidence="2">The sequence shown here is derived from an EMBL/GenBank/DDBJ whole genome shotgun (WGS) entry which is preliminary data.</text>
</comment>
<dbReference type="Proteomes" id="UP001200430">
    <property type="component" value="Unassembled WGS sequence"/>
</dbReference>
<sequence>MTTVLNQVIHQIYYVIVAFFGLLLLRNLFFRKTRTSLIYDVVYAYTLIPFVLRVLHIK</sequence>